<dbReference type="GO" id="GO:0016020">
    <property type="term" value="C:membrane"/>
    <property type="evidence" value="ECO:0007669"/>
    <property type="project" value="UniProtKB-SubCell"/>
</dbReference>
<feature type="transmembrane region" description="Helical" evidence="5">
    <location>
        <begin position="901"/>
        <end position="924"/>
    </location>
</feature>
<dbReference type="SUPFAM" id="SSF101967">
    <property type="entry name" value="Adhesin YadA, collagen-binding domain"/>
    <property type="match status" value="1"/>
</dbReference>
<dbReference type="NCBIfam" id="TIGR03061">
    <property type="entry name" value="pip_yhgE_Nterm"/>
    <property type="match status" value="1"/>
</dbReference>
<dbReference type="InterPro" id="IPR011049">
    <property type="entry name" value="Serralysin-like_metalloprot_C"/>
</dbReference>
<organism evidence="7 8">
    <name type="scientific">Brochothrix thermosphacta</name>
    <name type="common">Microbacterium thermosphactum</name>
    <dbReference type="NCBI Taxonomy" id="2756"/>
    <lineage>
        <taxon>Bacteria</taxon>
        <taxon>Bacillati</taxon>
        <taxon>Bacillota</taxon>
        <taxon>Bacilli</taxon>
        <taxon>Bacillales</taxon>
        <taxon>Listeriaceae</taxon>
        <taxon>Brochothrix</taxon>
    </lineage>
</organism>
<evidence type="ECO:0000256" key="3">
    <source>
        <dbReference type="ARBA" id="ARBA00022989"/>
    </source>
</evidence>
<proteinExistence type="predicted"/>
<dbReference type="PANTHER" id="PTHR43077">
    <property type="entry name" value="TRANSPORT PERMEASE YVFS-RELATED"/>
    <property type="match status" value="1"/>
</dbReference>
<evidence type="ECO:0000313" key="8">
    <source>
        <dbReference type="Proteomes" id="UP000243591"/>
    </source>
</evidence>
<feature type="transmembrane region" description="Helical" evidence="5">
    <location>
        <begin position="787"/>
        <end position="810"/>
    </location>
</feature>
<dbReference type="InterPro" id="IPR051328">
    <property type="entry name" value="T7SS_ABC-Transporter"/>
</dbReference>
<evidence type="ECO:0000313" key="7">
    <source>
        <dbReference type="EMBL" id="ATF26740.1"/>
    </source>
</evidence>
<feature type="transmembrane region" description="Helical" evidence="5">
    <location>
        <begin position="747"/>
        <end position="767"/>
    </location>
</feature>
<feature type="domain" description="ABC-2 type transporter transmembrane" evidence="6">
    <location>
        <begin position="718"/>
        <end position="921"/>
    </location>
</feature>
<dbReference type="PANTHER" id="PTHR43077:SF5">
    <property type="entry name" value="PHAGE INFECTION PROTEIN"/>
    <property type="match status" value="1"/>
</dbReference>
<dbReference type="InterPro" id="IPR017501">
    <property type="entry name" value="Phage_infect_YhgE_C"/>
</dbReference>
<gene>
    <name evidence="7" type="ORF">CNY62_10270</name>
</gene>
<dbReference type="STRING" id="2756.BFR44_10540"/>
<evidence type="ECO:0000256" key="4">
    <source>
        <dbReference type="ARBA" id="ARBA00023136"/>
    </source>
</evidence>
<dbReference type="Proteomes" id="UP000243591">
    <property type="component" value="Chromosome"/>
</dbReference>
<dbReference type="Gene3D" id="3.40.1710.10">
    <property type="entry name" value="abc type-2 transporter like domain"/>
    <property type="match status" value="1"/>
</dbReference>
<name>A0A291C051_BROTH</name>
<dbReference type="AlphaFoldDB" id="A0A291C051"/>
<keyword evidence="2 5" id="KW-0812">Transmembrane</keyword>
<evidence type="ECO:0000259" key="6">
    <source>
        <dbReference type="Pfam" id="PF12698"/>
    </source>
</evidence>
<evidence type="ECO:0000256" key="2">
    <source>
        <dbReference type="ARBA" id="ARBA00022692"/>
    </source>
</evidence>
<evidence type="ECO:0000256" key="1">
    <source>
        <dbReference type="ARBA" id="ARBA00004141"/>
    </source>
</evidence>
<reference evidence="7 8" key="1">
    <citation type="submission" date="2017-09" db="EMBL/GenBank/DDBJ databases">
        <title>Complete Genome Sequences of Two Strains of the Meat Spoilage Bacterium Brochothrix thermosphacta Isolated from Ground Chicken.</title>
        <authorList>
            <person name="Paoli G.C."/>
            <person name="Wijey C."/>
            <person name="Chen C.-Y."/>
            <person name="Nguyen L."/>
            <person name="Yan X."/>
            <person name="Irwin P.L."/>
        </authorList>
    </citation>
    <scope>NUCLEOTIDE SEQUENCE [LARGE SCALE GENOMIC DNA]</scope>
    <source>
        <strain evidence="7 8">BI</strain>
    </source>
</reference>
<keyword evidence="8" id="KW-1185">Reference proteome</keyword>
<dbReference type="EMBL" id="CP023483">
    <property type="protein sequence ID" value="ATF26740.1"/>
    <property type="molecule type" value="Genomic_DNA"/>
</dbReference>
<dbReference type="Gene3D" id="1.10.287.950">
    <property type="entry name" value="Methyl-accepting chemotaxis protein"/>
    <property type="match status" value="2"/>
</dbReference>
<evidence type="ECO:0000256" key="5">
    <source>
        <dbReference type="SAM" id="Phobius"/>
    </source>
</evidence>
<dbReference type="InterPro" id="IPR013525">
    <property type="entry name" value="ABC2_TM"/>
</dbReference>
<dbReference type="GO" id="GO:0140359">
    <property type="term" value="F:ABC-type transporter activity"/>
    <property type="evidence" value="ECO:0007669"/>
    <property type="project" value="InterPro"/>
</dbReference>
<protein>
    <submittedName>
        <fullName evidence="7">DUF3533 domain-containing protein</fullName>
    </submittedName>
</protein>
<dbReference type="OrthoDB" id="9811483at2"/>
<keyword evidence="3 5" id="KW-1133">Transmembrane helix</keyword>
<accession>A0A291C051</accession>
<feature type="transmembrane region" description="Helical" evidence="5">
    <location>
        <begin position="847"/>
        <end position="868"/>
    </location>
</feature>
<keyword evidence="4 5" id="KW-0472">Membrane</keyword>
<feature type="transmembrane region" description="Helical" evidence="5">
    <location>
        <begin position="816"/>
        <end position="840"/>
    </location>
</feature>
<dbReference type="KEGG" id="bths:CNY62_10270"/>
<dbReference type="NCBIfam" id="TIGR03057">
    <property type="entry name" value="xxxLxxG_by_4"/>
    <property type="match status" value="9"/>
</dbReference>
<dbReference type="InterPro" id="IPR017500">
    <property type="entry name" value="Phage_infect_YhgE_N"/>
</dbReference>
<dbReference type="InterPro" id="IPR023908">
    <property type="entry name" value="xxxLxxG_rpt"/>
</dbReference>
<dbReference type="NCBIfam" id="TIGR03062">
    <property type="entry name" value="pip_yhgE_Cterm"/>
    <property type="match status" value="1"/>
</dbReference>
<comment type="subcellular location">
    <subcellularLocation>
        <location evidence="1">Membrane</location>
        <topology evidence="1">Multi-pass membrane protein</topology>
    </subcellularLocation>
</comment>
<dbReference type="Pfam" id="PF12698">
    <property type="entry name" value="ABC2_membrane_3"/>
    <property type="match status" value="2"/>
</dbReference>
<sequence length="939" mass="98087">MSYMWKKQWKELLGNRVLLISVIVLLFIPIMYAGTFLGSIWDPYGKTENLKIAVINEDKPVEMEGKKLDVGDQLVSNLKKNDSFDWQFVSNKEEANKELRTGDYYMIITIPKDFSKNASTVLDKKPKEMQLNYTTNPGKIMTGDLLGTQGATAVNQTISESVTEQYSKTIFTVIEKMGDGFGEASNASDKLAKGTNAVKDGNKKIATNLEKMADSTLTFQSGSKKLVVGVDALQSGVSQLNTGATKLNTGIGTYTNGVDQLASGSNKLVAGADQLTANSGALNNGASSLANGLSQLQTGSSALQNGVGAVADGNKQLSDGLGQLAGKTPELVDGINQLAEGQKSLTANLGELQAGSEKIATGLEGLPKDEQIKQLTDGLNSVQKNMNALNSALNGQNAGISTDGIQKELENIKTNLQSLGGTLTTSPEAVAVQKTETFKNMTDAQKADILGALQAGAKEKGEQQGALLKATQTSLQNVATQLSAAQTALGQLDTLKENVAKLNEGINKVNPGAVQAISGYTKLREEAAPGARTVADGLGLAEAGSEKLQAGAEQLQASAPTLTGAINSASAASQKLADGASKANAGVGQLATGINSAADGSQTLNNGLSTYTAGVGTLGNGVSTLNGGASKLAANSGQLQSGASQLATGTNQLAEKTPELASGVGQLNDGAGKLHDGATQLADGSNKLTDGLTKVSDGTIKLGDTLGDASTKVSDTNLNPANAKMISKPTDLNHTEISKVPNYGHGLAPYVIALALFVGALTFNVIFPIEVPVAYPKTAVSWWFSKFSVLVVHAVAQALLLDVIMLLFLGLEVDHVGQFVMITVFTSLAYMSIVAFLAITLGNPGRFIAMVLLVIQLGASAGTFPLPLTNGFFQAMHPFMPMTYAVNGYRQAMTSGLSNGVFWQTMGVMVGIVIVFNALLIAVLHLQRKKNYRLDPNEN</sequence>
<feature type="domain" description="ABC-2 type transporter transmembrane" evidence="6">
    <location>
        <begin position="22"/>
        <end position="178"/>
    </location>
</feature>